<dbReference type="GO" id="GO:0005829">
    <property type="term" value="C:cytosol"/>
    <property type="evidence" value="ECO:0007669"/>
    <property type="project" value="TreeGrafter"/>
</dbReference>
<evidence type="ECO:0000256" key="3">
    <source>
        <dbReference type="ARBA" id="ARBA00022898"/>
    </source>
</evidence>
<comment type="similarity">
    <text evidence="5">Belongs to the alanine racemase family.</text>
</comment>
<comment type="catalytic activity">
    <reaction evidence="1 5">
        <text>L-alanine = D-alanine</text>
        <dbReference type="Rhea" id="RHEA:20249"/>
        <dbReference type="ChEBI" id="CHEBI:57416"/>
        <dbReference type="ChEBI" id="CHEBI:57972"/>
        <dbReference type="EC" id="5.1.1.1"/>
    </reaction>
</comment>
<dbReference type="GO" id="GO:0008784">
    <property type="term" value="F:alanine racemase activity"/>
    <property type="evidence" value="ECO:0007669"/>
    <property type="project" value="UniProtKB-UniRule"/>
</dbReference>
<comment type="function">
    <text evidence="5">Catalyzes the interconversion of L-alanine and D-alanine. May also act on other amino acids.</text>
</comment>
<comment type="pathway">
    <text evidence="5">Amino-acid biosynthesis; D-alanine biosynthesis; D-alanine from L-alanine: step 1/1.</text>
</comment>
<dbReference type="Pfam" id="PF01168">
    <property type="entry name" value="Ala_racemase_N"/>
    <property type="match status" value="1"/>
</dbReference>
<feature type="binding site" evidence="5 7">
    <location>
        <position position="135"/>
    </location>
    <ligand>
        <name>substrate</name>
    </ligand>
</feature>
<evidence type="ECO:0000256" key="4">
    <source>
        <dbReference type="ARBA" id="ARBA00023235"/>
    </source>
</evidence>
<dbReference type="InterPro" id="IPR009006">
    <property type="entry name" value="Ala_racemase/Decarboxylase_C"/>
</dbReference>
<dbReference type="SMART" id="SM01005">
    <property type="entry name" value="Ala_racemase_C"/>
    <property type="match status" value="1"/>
</dbReference>
<dbReference type="EMBL" id="SNQI01000003">
    <property type="protein sequence ID" value="TEW74007.1"/>
    <property type="molecule type" value="Genomic_DNA"/>
</dbReference>
<evidence type="ECO:0000256" key="2">
    <source>
        <dbReference type="ARBA" id="ARBA00001933"/>
    </source>
</evidence>
<accession>A0A4Y8AS25</accession>
<dbReference type="CDD" id="cd00430">
    <property type="entry name" value="PLPDE_III_AR"/>
    <property type="match status" value="1"/>
</dbReference>
<sequence length="369" mass="40963">MENNHVSVLEIDLNAIDLNLQFFKSKLNTTTNILVVVKAFGYGTSAIEIATYLESKVAYFAVAYVDEGIALRNAGIKTPILVLHPQKANIEKILYYNLEPNIYSINLLTAFIEKAAALNIKNYPIHIKFNTGLNRLGFVEKDISEITTIINTQTALKVVSVFSHIAASEDLNERSFTLQQIATFKTLSSKLISKLPNTPFKHMLNTSGIINYAEEAQFDMVRLGIGLLGFGNEAKQTKNLKNVLTLKSVISQIHTIKKGETVGYNRAFKANSTLKTATIPIGHADGISRQLGNGKGFVYINNTKAPIVGNVCMDMIMVNITEIDCIEGDEVLVYKNQSHIEELAAEIHTIPYEILTAISQRIRRLLKKC</sequence>
<reference evidence="9 10" key="1">
    <citation type="journal article" date="2011" name="J. Microbiol.">
        <title>Gramella jeungdoensis sp. nov., isolated from a solar saltern in Korea.</title>
        <authorList>
            <person name="Joung Y."/>
            <person name="Kim H."/>
            <person name="Jang T."/>
            <person name="Ahn T.S."/>
            <person name="Joh K."/>
        </authorList>
    </citation>
    <scope>NUCLEOTIDE SEQUENCE [LARGE SCALE GENOMIC DNA]</scope>
    <source>
        <strain evidence="9 10">KCTC 23123</strain>
    </source>
</reference>
<name>A0A4Y8AS25_9FLAO</name>
<comment type="caution">
    <text evidence="9">The sequence shown here is derived from an EMBL/GenBank/DDBJ whole genome shotgun (WGS) entry which is preliminary data.</text>
</comment>
<dbReference type="OrthoDB" id="9801978at2"/>
<evidence type="ECO:0000256" key="7">
    <source>
        <dbReference type="PIRSR" id="PIRSR600821-52"/>
    </source>
</evidence>
<evidence type="ECO:0000256" key="1">
    <source>
        <dbReference type="ARBA" id="ARBA00000316"/>
    </source>
</evidence>
<keyword evidence="4 5" id="KW-0413">Isomerase</keyword>
<organism evidence="9 10">
    <name type="scientific">Gramella jeungdoensis</name>
    <dbReference type="NCBI Taxonomy" id="708091"/>
    <lineage>
        <taxon>Bacteria</taxon>
        <taxon>Pseudomonadati</taxon>
        <taxon>Bacteroidota</taxon>
        <taxon>Flavobacteriia</taxon>
        <taxon>Flavobacteriales</taxon>
        <taxon>Flavobacteriaceae</taxon>
        <taxon>Christiangramia</taxon>
    </lineage>
</organism>
<dbReference type="HAMAP" id="MF_01201">
    <property type="entry name" value="Ala_racemase"/>
    <property type="match status" value="1"/>
</dbReference>
<gene>
    <name evidence="9" type="primary">alr</name>
    <name evidence="9" type="ORF">E2488_11065</name>
</gene>
<dbReference type="UniPathway" id="UPA00042">
    <property type="reaction ID" value="UER00497"/>
</dbReference>
<dbReference type="EC" id="5.1.1.1" evidence="5"/>
<dbReference type="NCBIfam" id="TIGR00492">
    <property type="entry name" value="alr"/>
    <property type="match status" value="1"/>
</dbReference>
<evidence type="ECO:0000313" key="10">
    <source>
        <dbReference type="Proteomes" id="UP000298517"/>
    </source>
</evidence>
<dbReference type="SUPFAM" id="SSF51419">
    <property type="entry name" value="PLP-binding barrel"/>
    <property type="match status" value="1"/>
</dbReference>
<dbReference type="PANTHER" id="PTHR30511:SF0">
    <property type="entry name" value="ALANINE RACEMASE, CATABOLIC-RELATED"/>
    <property type="match status" value="1"/>
</dbReference>
<evidence type="ECO:0000313" key="9">
    <source>
        <dbReference type="EMBL" id="TEW74007.1"/>
    </source>
</evidence>
<dbReference type="RefSeq" id="WP_134248406.1">
    <property type="nucleotide sequence ID" value="NZ_SNQI01000003.1"/>
</dbReference>
<dbReference type="InterPro" id="IPR011079">
    <property type="entry name" value="Ala_racemase_C"/>
</dbReference>
<proteinExistence type="inferred from homology"/>
<comment type="cofactor">
    <cofactor evidence="2 5 6">
        <name>pyridoxal 5'-phosphate</name>
        <dbReference type="ChEBI" id="CHEBI:597326"/>
    </cofactor>
</comment>
<evidence type="ECO:0000256" key="6">
    <source>
        <dbReference type="PIRSR" id="PIRSR600821-50"/>
    </source>
</evidence>
<feature type="domain" description="Alanine racemase C-terminal" evidence="8">
    <location>
        <begin position="243"/>
        <end position="367"/>
    </location>
</feature>
<dbReference type="AlphaFoldDB" id="A0A4Y8AS25"/>
<dbReference type="FunFam" id="3.20.20.10:FF:000002">
    <property type="entry name" value="Alanine racemase"/>
    <property type="match status" value="1"/>
</dbReference>
<feature type="binding site" evidence="5 7">
    <location>
        <position position="313"/>
    </location>
    <ligand>
        <name>substrate</name>
    </ligand>
</feature>
<keyword evidence="10" id="KW-1185">Reference proteome</keyword>
<dbReference type="InterPro" id="IPR001608">
    <property type="entry name" value="Ala_racemase_N"/>
</dbReference>
<dbReference type="Gene3D" id="2.40.37.10">
    <property type="entry name" value="Lyase, Ornithine Decarboxylase, Chain A, domain 1"/>
    <property type="match status" value="1"/>
</dbReference>
<dbReference type="PANTHER" id="PTHR30511">
    <property type="entry name" value="ALANINE RACEMASE"/>
    <property type="match status" value="1"/>
</dbReference>
<dbReference type="Pfam" id="PF00842">
    <property type="entry name" value="Ala_racemase_C"/>
    <property type="match status" value="1"/>
</dbReference>
<dbReference type="GO" id="GO:0030632">
    <property type="term" value="P:D-alanine biosynthetic process"/>
    <property type="evidence" value="ECO:0007669"/>
    <property type="project" value="UniProtKB-UniRule"/>
</dbReference>
<dbReference type="InterPro" id="IPR000821">
    <property type="entry name" value="Ala_racemase"/>
</dbReference>
<dbReference type="PRINTS" id="PR00992">
    <property type="entry name" value="ALARACEMASE"/>
</dbReference>
<evidence type="ECO:0000256" key="5">
    <source>
        <dbReference type="HAMAP-Rule" id="MF_01201"/>
    </source>
</evidence>
<dbReference type="Gene3D" id="3.20.20.10">
    <property type="entry name" value="Alanine racemase"/>
    <property type="match status" value="1"/>
</dbReference>
<keyword evidence="3 5" id="KW-0663">Pyridoxal phosphate</keyword>
<feature type="active site" description="Proton acceptor; specific for L-alanine" evidence="5">
    <location>
        <position position="264"/>
    </location>
</feature>
<feature type="active site" description="Proton acceptor; specific for D-alanine" evidence="5">
    <location>
        <position position="38"/>
    </location>
</feature>
<dbReference type="InterPro" id="IPR029066">
    <property type="entry name" value="PLP-binding_barrel"/>
</dbReference>
<evidence type="ECO:0000259" key="8">
    <source>
        <dbReference type="SMART" id="SM01005"/>
    </source>
</evidence>
<dbReference type="Proteomes" id="UP000298517">
    <property type="component" value="Unassembled WGS sequence"/>
</dbReference>
<dbReference type="GO" id="GO:0030170">
    <property type="term" value="F:pyridoxal phosphate binding"/>
    <property type="evidence" value="ECO:0007669"/>
    <property type="project" value="UniProtKB-UniRule"/>
</dbReference>
<dbReference type="SUPFAM" id="SSF50621">
    <property type="entry name" value="Alanine racemase C-terminal domain-like"/>
    <property type="match status" value="1"/>
</dbReference>
<protein>
    <recommendedName>
        <fullName evidence="5">Alanine racemase</fullName>
        <ecNumber evidence="5">5.1.1.1</ecNumber>
    </recommendedName>
</protein>
<feature type="modified residue" description="N6-(pyridoxal phosphate)lysine" evidence="5 6">
    <location>
        <position position="38"/>
    </location>
</feature>